<evidence type="ECO:0000313" key="2">
    <source>
        <dbReference type="Proteomes" id="UP000541610"/>
    </source>
</evidence>
<proteinExistence type="predicted"/>
<organism evidence="1 2">
    <name type="scientific">Perkinsus olseni</name>
    <name type="common">Perkinsus atlanticus</name>
    <dbReference type="NCBI Taxonomy" id="32597"/>
    <lineage>
        <taxon>Eukaryota</taxon>
        <taxon>Sar</taxon>
        <taxon>Alveolata</taxon>
        <taxon>Perkinsozoa</taxon>
        <taxon>Perkinsea</taxon>
        <taxon>Perkinsida</taxon>
        <taxon>Perkinsidae</taxon>
        <taxon>Perkinsus</taxon>
    </lineage>
</organism>
<dbReference type="AlphaFoldDB" id="A0A7J6PL14"/>
<reference evidence="1 2" key="1">
    <citation type="submission" date="2020-04" db="EMBL/GenBank/DDBJ databases">
        <title>Perkinsus olseni comparative genomics.</title>
        <authorList>
            <person name="Bogema D.R."/>
        </authorList>
    </citation>
    <scope>NUCLEOTIDE SEQUENCE [LARGE SCALE GENOMIC DNA]</scope>
    <source>
        <strain evidence="1">00978-12</strain>
    </source>
</reference>
<sequence>MAWSVPRPQTFSTPGYKRFMTTDGIAYYGNWEMLCSMLSSSVSGDIGMLMLARRASLMMPDRPGSRSSCTWDATSETLDLEVSPGQRVPNDASTVVRLDADIAAFRLPPRMSQNDERLTIEVVSGQMIFLERIKLSPMVVPRTFDVSKFVVRYDHRTPDTSHEEALRTFRMTVTLVPTVSIAEDSPIIIKLLDFRNIDRNTRSIYLTGRDAHMIEDATALELEFQIEESQGFILPRSLYKNDPRLTIRSVGNILEEPVKDSPLCVSIASITMRNRRIANRPWRMRVSRRLLSEGRNGLSVQRELDRCVCPSLYEEAADLTVSGFNLYDDDRVVVIREDDECTADVESRMSQAWSIPEAPTVDEAKTQLSFANVRATETGHFRICVVHFGEVFDVGRIVVRPSCEAPHVMVQGTCLKHCPSRTVPVAGECRAEESMAFPDSGLVAITPLEEEEQAVMVTIRMKYPAADSKRLYNLSADDPARDYFNYRFTYELADILDTDPTRFQMELISRGSTPMEADRVVVSVVLKPAPERVVQVHYDERERSPMGLYRLLQALLQDTNSLLYRNDFFDTVDAAGEGQLVPSQQCMSMGIIISGKGTINGMSVAQGEVVAIRAGAEISIVPEAGTEMEVFIGACGRNYSD</sequence>
<comment type="caution">
    <text evidence="1">The sequence shown here is derived from an EMBL/GenBank/DDBJ whole genome shotgun (WGS) entry which is preliminary data.</text>
</comment>
<dbReference type="EMBL" id="JABANP010000009">
    <property type="protein sequence ID" value="KAF4696682.1"/>
    <property type="molecule type" value="Genomic_DNA"/>
</dbReference>
<gene>
    <name evidence="1" type="primary">GTPBP10_2</name>
    <name evidence="1" type="ORF">FOZ60_016691</name>
</gene>
<dbReference type="OrthoDB" id="438653at2759"/>
<dbReference type="Proteomes" id="UP000541610">
    <property type="component" value="Unassembled WGS sequence"/>
</dbReference>
<name>A0A7J6PL14_PEROL</name>
<accession>A0A7J6PL14</accession>
<evidence type="ECO:0000313" key="1">
    <source>
        <dbReference type="EMBL" id="KAF4696682.1"/>
    </source>
</evidence>
<protein>
    <submittedName>
        <fullName evidence="1">GTP-binding protein 10</fullName>
    </submittedName>
</protein>